<dbReference type="PANTHER" id="PTHR24177:SF252">
    <property type="entry name" value="PROTEIN ACCELERATED CELL DEATH 6-LIKE ISOFORM X1"/>
    <property type="match status" value="1"/>
</dbReference>
<organism evidence="4 5">
    <name type="scientific">Anisodus tanguticus</name>
    <dbReference type="NCBI Taxonomy" id="243964"/>
    <lineage>
        <taxon>Eukaryota</taxon>
        <taxon>Viridiplantae</taxon>
        <taxon>Streptophyta</taxon>
        <taxon>Embryophyta</taxon>
        <taxon>Tracheophyta</taxon>
        <taxon>Spermatophyta</taxon>
        <taxon>Magnoliopsida</taxon>
        <taxon>eudicotyledons</taxon>
        <taxon>Gunneridae</taxon>
        <taxon>Pentapetalae</taxon>
        <taxon>asterids</taxon>
        <taxon>lamiids</taxon>
        <taxon>Solanales</taxon>
        <taxon>Solanaceae</taxon>
        <taxon>Solanoideae</taxon>
        <taxon>Hyoscyameae</taxon>
        <taxon>Anisodus</taxon>
    </lineage>
</organism>
<evidence type="ECO:0000313" key="4">
    <source>
        <dbReference type="EMBL" id="KAK4352462.1"/>
    </source>
</evidence>
<keyword evidence="2" id="KW-0812">Transmembrane</keyword>
<dbReference type="EMBL" id="JAVYJV010000015">
    <property type="protein sequence ID" value="KAK4352462.1"/>
    <property type="molecule type" value="Genomic_DNA"/>
</dbReference>
<gene>
    <name evidence="4" type="ORF">RND71_027980</name>
</gene>
<dbReference type="PANTHER" id="PTHR24177">
    <property type="entry name" value="CASKIN"/>
    <property type="match status" value="1"/>
</dbReference>
<accession>A0AAE1V287</accession>
<dbReference type="SUPFAM" id="SSF48403">
    <property type="entry name" value="Ankyrin repeat"/>
    <property type="match status" value="2"/>
</dbReference>
<keyword evidence="1" id="KW-0040">ANK repeat</keyword>
<keyword evidence="2" id="KW-0472">Membrane</keyword>
<sequence length="723" mass="82005">MAEKSYPYPSTLNIANFVTIKLSNSSNYSLWKAQMICLLESQELVGFLDGTFIQPLLDYLKWKRSDRLVKGWIFGTLTEQMLQNVVEKVSARDVWLELEEICCHNSLDDFEEGSTEHPIYGETESTESNEDYKYYLPLYKASLCGDWEKAKTFLKKDNEASRAYITSLLQTALHIAIGSKNDNTKFFIENLVATMTDDALAIKDSFGETPLHYAARFGNLDAAKILVTRNSNLPHVANDINGLYPIHLAIEYGYKSVDLVHYFFSVTKNPAPYTGRIGARLLYRLICSDLYDFATQLVRKFPDLAKYSSNGSSPLALLATKTSAFVGTNSLNTRMRLSCIVTSAASWISQAKTSVVNDIENAVNEALLDKPKPNTPELVYIRDKERKQHQNAIKLAECLCEKLQCLSDKEINFIVGGPLLQGARFDNYKLVEIIVKKFPSSVYYCDKHGKNILHVAVENRCENVFNLVCQMNQHRHHLVTSIDSSRNTMLHLVEKLSDKIERNCTFGAALQMQEELRWFEAVKQILPPSYYKRLNDKGKTAHQVFTERRTHLKIQGEKWMKTIANSCAIIAALILTIAFAAAITFPGVKNCETGLPIFSNNGFFIAFAFSNTVSLSTSCISLFAFVSILTSRYAEEDFLRVFPTRLLWGLVTLYASVEAIMLSFGCALYFVLKDNEMVFYAAFIVAVLPILAFQHWRGPLINHLFFLVKKKRQCFEGIKDVYM</sequence>
<dbReference type="PROSITE" id="PS50297">
    <property type="entry name" value="ANK_REP_REGION"/>
    <property type="match status" value="1"/>
</dbReference>
<dbReference type="AlphaFoldDB" id="A0AAE1V287"/>
<comment type="caution">
    <text evidence="4">The sequence shown here is derived from an EMBL/GenBank/DDBJ whole genome shotgun (WGS) entry which is preliminary data.</text>
</comment>
<dbReference type="Gene3D" id="1.25.40.20">
    <property type="entry name" value="Ankyrin repeat-containing domain"/>
    <property type="match status" value="2"/>
</dbReference>
<dbReference type="InterPro" id="IPR036770">
    <property type="entry name" value="Ankyrin_rpt-contain_sf"/>
</dbReference>
<evidence type="ECO:0000313" key="5">
    <source>
        <dbReference type="Proteomes" id="UP001291623"/>
    </source>
</evidence>
<name>A0AAE1V287_9SOLA</name>
<protein>
    <recommendedName>
        <fullName evidence="3">PGG domain-containing protein</fullName>
    </recommendedName>
</protein>
<feature type="transmembrane region" description="Helical" evidence="2">
    <location>
        <begin position="646"/>
        <end position="671"/>
    </location>
</feature>
<keyword evidence="2" id="KW-1133">Transmembrane helix</keyword>
<dbReference type="PROSITE" id="PS50088">
    <property type="entry name" value="ANK_REPEAT"/>
    <property type="match status" value="1"/>
</dbReference>
<dbReference type="Pfam" id="PF13962">
    <property type="entry name" value="PGG"/>
    <property type="match status" value="1"/>
</dbReference>
<feature type="transmembrane region" description="Helical" evidence="2">
    <location>
        <begin position="563"/>
        <end position="583"/>
    </location>
</feature>
<evidence type="ECO:0000259" key="3">
    <source>
        <dbReference type="Pfam" id="PF13962"/>
    </source>
</evidence>
<feature type="transmembrane region" description="Helical" evidence="2">
    <location>
        <begin position="603"/>
        <end position="626"/>
    </location>
</feature>
<feature type="domain" description="PGG" evidence="3">
    <location>
        <begin position="557"/>
        <end position="671"/>
    </location>
</feature>
<reference evidence="4" key="1">
    <citation type="submission" date="2023-12" db="EMBL/GenBank/DDBJ databases">
        <title>Genome assembly of Anisodus tanguticus.</title>
        <authorList>
            <person name="Wang Y.-J."/>
        </authorList>
    </citation>
    <scope>NUCLEOTIDE SEQUENCE</scope>
    <source>
        <strain evidence="4">KB-2021</strain>
        <tissue evidence="4">Leaf</tissue>
    </source>
</reference>
<evidence type="ECO:0000256" key="2">
    <source>
        <dbReference type="SAM" id="Phobius"/>
    </source>
</evidence>
<dbReference type="Proteomes" id="UP001291623">
    <property type="component" value="Unassembled WGS sequence"/>
</dbReference>
<proteinExistence type="predicted"/>
<keyword evidence="5" id="KW-1185">Reference proteome</keyword>
<dbReference type="GO" id="GO:0016020">
    <property type="term" value="C:membrane"/>
    <property type="evidence" value="ECO:0007669"/>
    <property type="project" value="TreeGrafter"/>
</dbReference>
<feature type="transmembrane region" description="Helical" evidence="2">
    <location>
        <begin position="677"/>
        <end position="696"/>
    </location>
</feature>
<dbReference type="InterPro" id="IPR002110">
    <property type="entry name" value="Ankyrin_rpt"/>
</dbReference>
<dbReference type="SMART" id="SM00248">
    <property type="entry name" value="ANK"/>
    <property type="match status" value="4"/>
</dbReference>
<feature type="repeat" description="ANK" evidence="1">
    <location>
        <begin position="206"/>
        <end position="238"/>
    </location>
</feature>
<evidence type="ECO:0000256" key="1">
    <source>
        <dbReference type="PROSITE-ProRule" id="PRU00023"/>
    </source>
</evidence>
<dbReference type="InterPro" id="IPR026961">
    <property type="entry name" value="PGG_dom"/>
</dbReference>
<dbReference type="Pfam" id="PF12796">
    <property type="entry name" value="Ank_2"/>
    <property type="match status" value="1"/>
</dbReference>